<dbReference type="OrthoDB" id="4209914at2"/>
<dbReference type="Proteomes" id="UP000003963">
    <property type="component" value="Unassembled WGS sequence"/>
</dbReference>
<organism evidence="2 3">
    <name type="scientific">Streptomyces himastatinicus ATCC 53653</name>
    <dbReference type="NCBI Taxonomy" id="457427"/>
    <lineage>
        <taxon>Bacteria</taxon>
        <taxon>Bacillati</taxon>
        <taxon>Actinomycetota</taxon>
        <taxon>Actinomycetes</taxon>
        <taxon>Kitasatosporales</taxon>
        <taxon>Streptomycetaceae</taxon>
        <taxon>Streptomyces</taxon>
        <taxon>Streptomyces violaceusniger group</taxon>
    </lineage>
</organism>
<name>D9WX37_9ACTN</name>
<gene>
    <name evidence="2" type="ORF">SSOG_09179</name>
</gene>
<dbReference type="AlphaFoldDB" id="D9WX37"/>
<accession>D9WX37</accession>
<feature type="region of interest" description="Disordered" evidence="1">
    <location>
        <begin position="157"/>
        <end position="177"/>
    </location>
</feature>
<sequence length="177" mass="19320">MPLSKAQQAEVAERRVKLIRLRRQGISFDDPRILALGYSSRGAASKDLVRALKERRDEQAAEISVYRQEENERLDALLEVAWPRATTPSPLFDRDGNIVGEELDMRAVDTVLKLMDRRAKLNGLDVPVRTELSGPGGGAVPLAAGTLEELNKLIDIAGQTGQEAEAPSDEDSGDDGD</sequence>
<dbReference type="EMBL" id="GG657755">
    <property type="protein sequence ID" value="EFL29465.1"/>
    <property type="molecule type" value="Genomic_DNA"/>
</dbReference>
<proteinExistence type="predicted"/>
<reference evidence="2 3" key="1">
    <citation type="submission" date="2009-02" db="EMBL/GenBank/DDBJ databases">
        <title>Annotation of Streptomyces hygroscopicus strain ATCC 53653.</title>
        <authorList>
            <consortium name="The Broad Institute Genome Sequencing Platform"/>
            <consortium name="Broad Institute Microbial Sequencing Center"/>
            <person name="Fischbach M."/>
            <person name="Godfrey P."/>
            <person name="Ward D."/>
            <person name="Young S."/>
            <person name="Zeng Q."/>
            <person name="Koehrsen M."/>
            <person name="Alvarado L."/>
            <person name="Berlin A.M."/>
            <person name="Bochicchio J."/>
            <person name="Borenstein D."/>
            <person name="Chapman S.B."/>
            <person name="Chen Z."/>
            <person name="Engels R."/>
            <person name="Freedman E."/>
            <person name="Gellesch M."/>
            <person name="Goldberg J."/>
            <person name="Griggs A."/>
            <person name="Gujja S."/>
            <person name="Heilman E.R."/>
            <person name="Heiman D.I."/>
            <person name="Hepburn T.A."/>
            <person name="Howarth C."/>
            <person name="Jen D."/>
            <person name="Larson L."/>
            <person name="Lewis B."/>
            <person name="Mehta T."/>
            <person name="Park D."/>
            <person name="Pearson M."/>
            <person name="Richards J."/>
            <person name="Roberts A."/>
            <person name="Saif S."/>
            <person name="Shea T.D."/>
            <person name="Shenoy N."/>
            <person name="Sisk P."/>
            <person name="Stolte C."/>
            <person name="Sykes S.N."/>
            <person name="Thomson T."/>
            <person name="Walk T."/>
            <person name="White J."/>
            <person name="Yandava C."/>
            <person name="Straight P."/>
            <person name="Clardy J."/>
            <person name="Hung D."/>
            <person name="Kolter R."/>
            <person name="Mekalanos J."/>
            <person name="Walker S."/>
            <person name="Walsh C.T."/>
            <person name="Wieland-Brown L.C."/>
            <person name="Haas B."/>
            <person name="Nusbaum C."/>
            <person name="Birren B."/>
        </authorList>
    </citation>
    <scope>NUCLEOTIDE SEQUENCE [LARGE SCALE GENOMIC DNA]</scope>
    <source>
        <strain evidence="2 3">ATCC 53653</strain>
    </source>
</reference>
<dbReference type="RefSeq" id="WP_009721261.1">
    <property type="nucleotide sequence ID" value="NZ_GG657755.1"/>
</dbReference>
<feature type="compositionally biased region" description="Acidic residues" evidence="1">
    <location>
        <begin position="166"/>
        <end position="177"/>
    </location>
</feature>
<evidence type="ECO:0000313" key="2">
    <source>
        <dbReference type="EMBL" id="EFL29465.1"/>
    </source>
</evidence>
<evidence type="ECO:0000313" key="3">
    <source>
        <dbReference type="Proteomes" id="UP000003963"/>
    </source>
</evidence>
<evidence type="ECO:0008006" key="4">
    <source>
        <dbReference type="Google" id="ProtNLM"/>
    </source>
</evidence>
<dbReference type="HOGENOM" id="CLU_1480167_0_0_11"/>
<keyword evidence="3" id="KW-1185">Reference proteome</keyword>
<evidence type="ECO:0000256" key="1">
    <source>
        <dbReference type="SAM" id="MobiDB-lite"/>
    </source>
</evidence>
<protein>
    <recommendedName>
        <fullName evidence="4">Terminase small subunit</fullName>
    </recommendedName>
</protein>